<accession>A0A8J4D9W7</accession>
<evidence type="ECO:0000313" key="2">
    <source>
        <dbReference type="Proteomes" id="UP000722791"/>
    </source>
</evidence>
<dbReference type="EMBL" id="BNCQ01000005">
    <property type="protein sequence ID" value="GIL98607.1"/>
    <property type="molecule type" value="Genomic_DNA"/>
</dbReference>
<organism evidence="1 2">
    <name type="scientific">Volvox reticuliferus</name>
    <dbReference type="NCBI Taxonomy" id="1737510"/>
    <lineage>
        <taxon>Eukaryota</taxon>
        <taxon>Viridiplantae</taxon>
        <taxon>Chlorophyta</taxon>
        <taxon>core chlorophytes</taxon>
        <taxon>Chlorophyceae</taxon>
        <taxon>CS clade</taxon>
        <taxon>Chlamydomonadales</taxon>
        <taxon>Volvocaceae</taxon>
        <taxon>Volvox</taxon>
    </lineage>
</organism>
<reference evidence="1" key="1">
    <citation type="journal article" date="2021" name="Proc. Natl. Acad. Sci. U.S.A.">
        <title>Three genomes in the algal genus Volvox reveal the fate of a haploid sex-determining region after a transition to homothallism.</title>
        <authorList>
            <person name="Yamamoto K."/>
            <person name="Hamaji T."/>
            <person name="Kawai-Toyooka H."/>
            <person name="Matsuzaki R."/>
            <person name="Takahashi F."/>
            <person name="Nishimura Y."/>
            <person name="Kawachi M."/>
            <person name="Noguchi H."/>
            <person name="Minakuchi Y."/>
            <person name="Umen J.G."/>
            <person name="Toyoda A."/>
            <person name="Nozaki H."/>
        </authorList>
    </citation>
    <scope>NUCLEOTIDE SEQUENCE</scope>
    <source>
        <strain evidence="1">NIES-3785</strain>
    </source>
</reference>
<dbReference type="AlphaFoldDB" id="A0A8J4D9W7"/>
<protein>
    <submittedName>
        <fullName evidence="1">Uncharacterized protein</fullName>
    </submittedName>
</protein>
<name>A0A8J4D9W7_9CHLO</name>
<gene>
    <name evidence="1" type="ORF">Vretimale_3951</name>
</gene>
<comment type="caution">
    <text evidence="1">The sequence shown here is derived from an EMBL/GenBank/DDBJ whole genome shotgun (WGS) entry which is preliminary data.</text>
</comment>
<sequence length="146" mass="17250">MTKYQNIDWRNKSNWGCNARSSPQSDLTYDGITLDPLEVMFVKVKGFLLQRNITYSLKAAQYDLWLENETSRNVSLLLSNKYASNEFSYKAPRILVAKARGSSCFDAEFYRQRNRDLMDMVNSDTTAWQHYTFYGQFERRPHRYAN</sequence>
<evidence type="ECO:0000313" key="1">
    <source>
        <dbReference type="EMBL" id="GIL98607.1"/>
    </source>
</evidence>
<proteinExistence type="predicted"/>
<dbReference type="Proteomes" id="UP000722791">
    <property type="component" value="Unassembled WGS sequence"/>
</dbReference>